<evidence type="ECO:0000256" key="2">
    <source>
        <dbReference type="ARBA" id="ARBA00007330"/>
    </source>
</evidence>
<dbReference type="Proteomes" id="UP000001017">
    <property type="component" value="Chromosome"/>
</dbReference>
<dbReference type="GO" id="GO:0004368">
    <property type="term" value="F:glycerol-3-phosphate dehydrogenase (quinone) activity"/>
    <property type="evidence" value="ECO:0007669"/>
    <property type="project" value="InterPro"/>
</dbReference>
<comment type="cofactor">
    <cofactor evidence="1">
        <name>FAD</name>
        <dbReference type="ChEBI" id="CHEBI:57692"/>
    </cofactor>
</comment>
<dbReference type="DNASU" id="1441946"/>
<dbReference type="KEGG" id="tvo:TVG0875243"/>
<keyword evidence="5" id="KW-0560">Oxidoreductase</keyword>
<dbReference type="EMBL" id="BA000011">
    <property type="protein sequence ID" value="BAB59996.1"/>
    <property type="molecule type" value="Genomic_DNA"/>
</dbReference>
<reference evidence="7 8" key="2">
    <citation type="journal article" date="2000" name="Proc. Natl. Acad. Sci. U.S.A.">
        <title>Archaeal adaptation to higher temperatures revealed by genomic sequence of Thermoplasma volcanium.</title>
        <authorList>
            <person name="Kawashima T."/>
            <person name="Amano N."/>
            <person name="Koike H."/>
            <person name="Makino S."/>
            <person name="Higuchi S."/>
            <person name="Kawashima-Ohya Y."/>
            <person name="Watanabe K."/>
            <person name="Yamazaki M."/>
            <person name="Kanehori K."/>
            <person name="Kawamoto T."/>
            <person name="Nunoshiba T."/>
            <person name="Yamamoto Y."/>
            <person name="Aramaki H."/>
            <person name="Makino K."/>
            <person name="Suzuki M."/>
        </authorList>
    </citation>
    <scope>NUCLEOTIDE SEQUENCE [LARGE SCALE GENOMIC DNA]</scope>
    <source>
        <strain evidence="8">ATCC 51530 / DSM 4299 / JCM 9571 / NBRC 15438 / GSS1</strain>
    </source>
</reference>
<sequence length="414" mass="45301">MEKIAVVGAGITGLFTAYYLSASGFDVEVFDKGDIASGTSGKFHGMLHSGARYAVTDKVSASECISENNTISSFARWFINDTGGYFVSSNREESDYGDTLTKACNDAGIPNYDIDVDEFKKIEPNVKNVDRVIHVPDKVIRAYEFSAAVAAEAFMNGTKFRLYSPVASVSEKGGKYVLGIERNGSLHYEHFDLIVNATGPFSGEFLKLAGYGGSPVMPSAGIMVVFSKPIVRSIINRMREPSDADIMVPYDGLSILGTSAVIVDDPENFSIDSEDVEAMIEDMSSLIPLIRNVNYSRTYYSVRPLLEDEGDDARKASRSFRIIKNGEGVFTVVGGKFTTGRLIGEHVAKEISKETGATIRIENPDLNSTYERFIEKYGRDDKYIAKAMSRIGTIDEENAMRSVAYAISTIIEGS</sequence>
<protein>
    <submittedName>
        <fullName evidence="7">Anaerobic glycerol-3-phosphate dehydrogenase subunit alpha</fullName>
    </submittedName>
</protein>
<dbReference type="GeneID" id="1441946"/>
<dbReference type="RefSeq" id="WP_010917098.1">
    <property type="nucleotide sequence ID" value="NC_002689.2"/>
</dbReference>
<dbReference type="SMR" id="Q97AF6"/>
<keyword evidence="8" id="KW-1185">Reference proteome</keyword>
<dbReference type="AlphaFoldDB" id="Q97AF6"/>
<dbReference type="GO" id="GO:0006072">
    <property type="term" value="P:glycerol-3-phosphate metabolic process"/>
    <property type="evidence" value="ECO:0007669"/>
    <property type="project" value="InterPro"/>
</dbReference>
<name>Q97AF6_THEVO</name>
<evidence type="ECO:0000256" key="4">
    <source>
        <dbReference type="ARBA" id="ARBA00022827"/>
    </source>
</evidence>
<keyword evidence="4" id="KW-0274">FAD</keyword>
<dbReference type="PaxDb" id="273116-14325071"/>
<comment type="similarity">
    <text evidence="2">Belongs to the FAD-dependent glycerol-3-phosphate dehydrogenase family.</text>
</comment>
<dbReference type="SUPFAM" id="SSF54373">
    <property type="entry name" value="FAD-linked reductases, C-terminal domain"/>
    <property type="match status" value="1"/>
</dbReference>
<dbReference type="HOGENOM" id="CLU_015740_0_1_2"/>
<dbReference type="InterPro" id="IPR006076">
    <property type="entry name" value="FAD-dep_OxRdtase"/>
</dbReference>
<feature type="domain" description="FAD dependent oxidoreductase" evidence="6">
    <location>
        <begin position="3"/>
        <end position="349"/>
    </location>
</feature>
<evidence type="ECO:0000256" key="5">
    <source>
        <dbReference type="ARBA" id="ARBA00023002"/>
    </source>
</evidence>
<dbReference type="eggNOG" id="arCOG00753">
    <property type="taxonomic scope" value="Archaea"/>
</dbReference>
<proteinExistence type="inferred from homology"/>
<keyword evidence="3" id="KW-0285">Flavoprotein</keyword>
<dbReference type="SUPFAM" id="SSF51905">
    <property type="entry name" value="FAD/NAD(P)-binding domain"/>
    <property type="match status" value="1"/>
</dbReference>
<dbReference type="PhylomeDB" id="Q97AF6"/>
<dbReference type="InterPro" id="IPR036188">
    <property type="entry name" value="FAD/NAD-bd_sf"/>
</dbReference>
<gene>
    <name evidence="7" type="ORF">TVG0875243</name>
</gene>
<accession>Q97AF6</accession>
<dbReference type="Gene3D" id="3.30.9.10">
    <property type="entry name" value="D-Amino Acid Oxidase, subunit A, domain 2"/>
    <property type="match status" value="1"/>
</dbReference>
<evidence type="ECO:0000259" key="6">
    <source>
        <dbReference type="Pfam" id="PF01266"/>
    </source>
</evidence>
<evidence type="ECO:0000256" key="1">
    <source>
        <dbReference type="ARBA" id="ARBA00001974"/>
    </source>
</evidence>
<dbReference type="Pfam" id="PF01266">
    <property type="entry name" value="DAO"/>
    <property type="match status" value="1"/>
</dbReference>
<dbReference type="PANTHER" id="PTHR11985">
    <property type="entry name" value="GLYCEROL-3-PHOSPHATE DEHYDROGENASE"/>
    <property type="match status" value="1"/>
</dbReference>
<dbReference type="PANTHER" id="PTHR11985:SF15">
    <property type="entry name" value="GLYCEROL-3-PHOSPHATE DEHYDROGENASE, MITOCHONDRIAL"/>
    <property type="match status" value="1"/>
</dbReference>
<dbReference type="OrthoDB" id="36306at2157"/>
<dbReference type="InterPro" id="IPR000447">
    <property type="entry name" value="G3P_DH_FAD-dep"/>
</dbReference>
<dbReference type="PRINTS" id="PR01001">
    <property type="entry name" value="FADG3PDH"/>
</dbReference>
<dbReference type="STRING" id="273116.gene:9381646"/>
<evidence type="ECO:0000313" key="7">
    <source>
        <dbReference type="EMBL" id="BAB59996.1"/>
    </source>
</evidence>
<organism evidence="7 8">
    <name type="scientific">Thermoplasma volcanium (strain ATCC 51530 / DSM 4299 / JCM 9571 / NBRC 15438 / GSS1)</name>
    <dbReference type="NCBI Taxonomy" id="273116"/>
    <lineage>
        <taxon>Archaea</taxon>
        <taxon>Methanobacteriati</taxon>
        <taxon>Thermoplasmatota</taxon>
        <taxon>Thermoplasmata</taxon>
        <taxon>Thermoplasmatales</taxon>
        <taxon>Thermoplasmataceae</taxon>
        <taxon>Thermoplasma</taxon>
    </lineage>
</organism>
<dbReference type="Gene3D" id="3.50.50.60">
    <property type="entry name" value="FAD/NAD(P)-binding domain"/>
    <property type="match status" value="1"/>
</dbReference>
<evidence type="ECO:0000313" key="8">
    <source>
        <dbReference type="Proteomes" id="UP000001017"/>
    </source>
</evidence>
<evidence type="ECO:0000256" key="3">
    <source>
        <dbReference type="ARBA" id="ARBA00022630"/>
    </source>
</evidence>
<reference evidence="7 8" key="1">
    <citation type="journal article" date="1999" name="Proc. Jpn. Acad.">
        <title>Determination of the complete genomic DNA sequence of Thermoplasma volvanium GSS1.</title>
        <authorList>
            <person name="Kawashima T."/>
            <person name="Yamamoto Y."/>
            <person name="Aramaki H."/>
            <person name="Nunoshiba T."/>
            <person name="Kawamoto T."/>
            <person name="Watanabe K."/>
            <person name="Yamazaki M."/>
            <person name="Kanehori K."/>
            <person name="Amano N."/>
            <person name="Ohya Y."/>
            <person name="Makino K."/>
            <person name="Suzuki M."/>
        </authorList>
    </citation>
    <scope>NUCLEOTIDE SEQUENCE [LARGE SCALE GENOMIC DNA]</scope>
    <source>
        <strain evidence="8">ATCC 51530 / DSM 4299 / JCM 9571 / NBRC 15438 / GSS1</strain>
    </source>
</reference>